<gene>
    <name evidence="2" type="ORF">KEG57_07855</name>
</gene>
<reference evidence="2 3" key="1">
    <citation type="submission" date="2021-04" db="EMBL/GenBank/DDBJ databases">
        <title>Genome analysis of Polyangium sp.</title>
        <authorList>
            <person name="Li Y."/>
            <person name="Wang J."/>
        </authorList>
    </citation>
    <scope>NUCLEOTIDE SEQUENCE [LARGE SCALE GENOMIC DNA]</scope>
    <source>
        <strain evidence="2 3">SDU14</strain>
    </source>
</reference>
<accession>A0A9X3X2Y4</accession>
<dbReference type="Pfam" id="PF05729">
    <property type="entry name" value="NACHT"/>
    <property type="match status" value="1"/>
</dbReference>
<dbReference type="AlphaFoldDB" id="A0A9X3X2Y4"/>
<keyword evidence="3" id="KW-1185">Reference proteome</keyword>
<evidence type="ECO:0000313" key="2">
    <source>
        <dbReference type="EMBL" id="MDC3980401.1"/>
    </source>
</evidence>
<dbReference type="SUPFAM" id="SSF52540">
    <property type="entry name" value="P-loop containing nucleoside triphosphate hydrolases"/>
    <property type="match status" value="1"/>
</dbReference>
<proteinExistence type="predicted"/>
<evidence type="ECO:0000259" key="1">
    <source>
        <dbReference type="PROSITE" id="PS50837"/>
    </source>
</evidence>
<sequence length="928" mass="104551">MSADPAIVDLVVDFYQELFRSLFSSPFAEDLRRERLKRDAMRRQVEEVANAASQSVVRLFMTEELNEPQVRAIVEGWAALSSTLRLPDVSTSGSNPEELTERLLPALGCPPAVQTNRHETVYRLGLHGVIQVLMLTGPVLAEWRRLSFSQHYEPVRKVVAKLDDIGEKLALGVSQLETSDGRYELSYRDFLLQRFNRVEAGTVRMTTNMDVDLRELFVMPRIEIREHGQARTVAEDCGNLMKLADARKSLGERRKGTSSQKPEGVPVLDAVRDNRCLVIVGPPGSGKSSFLEWLQLQVAGVDEQLVLAGQQAIPLLLRMRQLVATELPIGSAMVEKATGSRELVTIMPDGWLERQMKGGRVLLMIDGLDEVDPELRARFVIPWLEGLYKEYPGCQFVVSSRPVGYAEGALSALEFVEGNLLDFNDNQVHEYARHWCTAIRLGRNEPEDEARQRGHDDGTQIVQSFESHAYVRNLASNPLMLSAICLVNYFESGKLPEDRARLYQLCVEGLLHNWDKRRGIHGAFDLPEKLRICREIAIGMQSADRAECPVDEARQMAATVLANEARAKDLIEHIRYRTGLLIERRPGVFAFAHLTFQEYLAALAVHEGNHANITTEQVVQEHDDGRWHEVIALYCGIAPVPAARWVLESLIRHKDTPSLAQVLTESYFATGRELPQDIDIRKRIICRVASAPGRSFGTGLVRFPVSEVAPVANEKVGTPQSEISASQAHFWLDLHSKFLDWDHLLSRTLDRDWGSTMGFGELIYLLHRHAIPESIEKLSVCAQFYSEPGPHFKGGVQYDRMAMVALFALTPNPSVVAVQPAHSDRLLLRMLQNIPLTLDRDPLTTQRLTDELATLFIPFLERKGTALDEPERTELLHLVRAVRKFLKGKQARQEPIKVAIHSIDAWLRSVAPNTHAPQKPKRNRKHSQ</sequence>
<dbReference type="InterPro" id="IPR027417">
    <property type="entry name" value="P-loop_NTPase"/>
</dbReference>
<protein>
    <submittedName>
        <fullName evidence="2">NACHT domain-containing protein</fullName>
    </submittedName>
</protein>
<dbReference type="PANTHER" id="PTHR46844">
    <property type="entry name" value="SLR5058 PROTEIN"/>
    <property type="match status" value="1"/>
</dbReference>
<organism evidence="2 3">
    <name type="scientific">Polyangium jinanense</name>
    <dbReference type="NCBI Taxonomy" id="2829994"/>
    <lineage>
        <taxon>Bacteria</taxon>
        <taxon>Pseudomonadati</taxon>
        <taxon>Myxococcota</taxon>
        <taxon>Polyangia</taxon>
        <taxon>Polyangiales</taxon>
        <taxon>Polyangiaceae</taxon>
        <taxon>Polyangium</taxon>
    </lineage>
</organism>
<dbReference type="InterPro" id="IPR007111">
    <property type="entry name" value="NACHT_NTPase"/>
</dbReference>
<dbReference type="RefSeq" id="WP_272417439.1">
    <property type="nucleotide sequence ID" value="NZ_JAGTJJ010000002.1"/>
</dbReference>
<comment type="caution">
    <text evidence="2">The sequence shown here is derived from an EMBL/GenBank/DDBJ whole genome shotgun (WGS) entry which is preliminary data.</text>
</comment>
<name>A0A9X3X2Y4_9BACT</name>
<dbReference type="PANTHER" id="PTHR46844:SF1">
    <property type="entry name" value="SLR5058 PROTEIN"/>
    <property type="match status" value="1"/>
</dbReference>
<dbReference type="EMBL" id="JAGTJJ010000002">
    <property type="protein sequence ID" value="MDC3980401.1"/>
    <property type="molecule type" value="Genomic_DNA"/>
</dbReference>
<dbReference type="Proteomes" id="UP001151081">
    <property type="component" value="Unassembled WGS sequence"/>
</dbReference>
<dbReference type="Gene3D" id="3.40.50.300">
    <property type="entry name" value="P-loop containing nucleotide triphosphate hydrolases"/>
    <property type="match status" value="1"/>
</dbReference>
<feature type="domain" description="NACHT" evidence="1">
    <location>
        <begin position="275"/>
        <end position="402"/>
    </location>
</feature>
<dbReference type="PROSITE" id="PS50837">
    <property type="entry name" value="NACHT"/>
    <property type="match status" value="1"/>
</dbReference>
<evidence type="ECO:0000313" key="3">
    <source>
        <dbReference type="Proteomes" id="UP001151081"/>
    </source>
</evidence>